<dbReference type="Proteomes" id="UP000663834">
    <property type="component" value="Unassembled WGS sequence"/>
</dbReference>
<gene>
    <name evidence="1" type="ORF">CJN711_LOCUS1654</name>
    <name evidence="2" type="ORF">KQP761_LOCUS14353</name>
</gene>
<dbReference type="Proteomes" id="UP000663855">
    <property type="component" value="Unassembled WGS sequence"/>
</dbReference>
<accession>A0A815SST3</accession>
<evidence type="ECO:0000313" key="3">
    <source>
        <dbReference type="Proteomes" id="UP000663834"/>
    </source>
</evidence>
<dbReference type="EMBL" id="CAJNOV010000107">
    <property type="protein sequence ID" value="CAF0987008.1"/>
    <property type="molecule type" value="Genomic_DNA"/>
</dbReference>
<protein>
    <submittedName>
        <fullName evidence="2">Uncharacterized protein</fullName>
    </submittedName>
</protein>
<organism evidence="2 3">
    <name type="scientific">Rotaria magnacalcarata</name>
    <dbReference type="NCBI Taxonomy" id="392030"/>
    <lineage>
        <taxon>Eukaryota</taxon>
        <taxon>Metazoa</taxon>
        <taxon>Spiralia</taxon>
        <taxon>Gnathifera</taxon>
        <taxon>Rotifera</taxon>
        <taxon>Eurotatoria</taxon>
        <taxon>Bdelloidea</taxon>
        <taxon>Philodinida</taxon>
        <taxon>Philodinidae</taxon>
        <taxon>Rotaria</taxon>
    </lineage>
</organism>
<evidence type="ECO:0000313" key="2">
    <source>
        <dbReference type="EMBL" id="CAF1495861.1"/>
    </source>
</evidence>
<reference evidence="2" key="1">
    <citation type="submission" date="2021-02" db="EMBL/GenBank/DDBJ databases">
        <authorList>
            <person name="Nowell W R."/>
        </authorList>
    </citation>
    <scope>NUCLEOTIDE SEQUENCE</scope>
</reference>
<dbReference type="AlphaFoldDB" id="A0A815SST3"/>
<dbReference type="EMBL" id="CAJNOW010006748">
    <property type="protein sequence ID" value="CAF1495861.1"/>
    <property type="molecule type" value="Genomic_DNA"/>
</dbReference>
<name>A0A815SST3_9BILA</name>
<evidence type="ECO:0000313" key="1">
    <source>
        <dbReference type="EMBL" id="CAF0987008.1"/>
    </source>
</evidence>
<proteinExistence type="predicted"/>
<sequence>MQSISSDVVETVAQLYDQRLRDKNVRFIPQYPSMISSTTTITVQMPQHESVMVTATVQQNRQFQNKPDGDNLPSYIDLFAVPSSCKQARTQHQTTRITNQ</sequence>
<comment type="caution">
    <text evidence="2">The sequence shown here is derived from an EMBL/GenBank/DDBJ whole genome shotgun (WGS) entry which is preliminary data.</text>
</comment>